<dbReference type="EMBL" id="HF936110">
    <property type="protein sequence ID" value="CCX15016.1"/>
    <property type="molecule type" value="Genomic_DNA"/>
</dbReference>
<feature type="compositionally biased region" description="Polar residues" evidence="1">
    <location>
        <begin position="27"/>
        <end position="42"/>
    </location>
</feature>
<dbReference type="Proteomes" id="UP000018144">
    <property type="component" value="Unassembled WGS sequence"/>
</dbReference>
<organism evidence="2 3">
    <name type="scientific">Pyronema omphalodes (strain CBS 100304)</name>
    <name type="common">Pyronema confluens</name>
    <dbReference type="NCBI Taxonomy" id="1076935"/>
    <lineage>
        <taxon>Eukaryota</taxon>
        <taxon>Fungi</taxon>
        <taxon>Dikarya</taxon>
        <taxon>Ascomycota</taxon>
        <taxon>Pezizomycotina</taxon>
        <taxon>Pezizomycetes</taxon>
        <taxon>Pezizales</taxon>
        <taxon>Pyronemataceae</taxon>
        <taxon>Pyronema</taxon>
    </lineage>
</organism>
<evidence type="ECO:0000313" key="2">
    <source>
        <dbReference type="EMBL" id="CCX15016.1"/>
    </source>
</evidence>
<gene>
    <name evidence="2" type="ORF">PCON_01242</name>
</gene>
<name>U4LAA3_PYROM</name>
<reference evidence="2 3" key="1">
    <citation type="journal article" date="2013" name="PLoS Genet.">
        <title>The genome and development-dependent transcriptomes of Pyronema confluens: a window into fungal evolution.</title>
        <authorList>
            <person name="Traeger S."/>
            <person name="Altegoer F."/>
            <person name="Freitag M."/>
            <person name="Gabaldon T."/>
            <person name="Kempken F."/>
            <person name="Kumar A."/>
            <person name="Marcet-Houben M."/>
            <person name="Poggeler S."/>
            <person name="Stajich J.E."/>
            <person name="Nowrousian M."/>
        </authorList>
    </citation>
    <scope>NUCLEOTIDE SEQUENCE [LARGE SCALE GENOMIC DNA]</scope>
    <source>
        <strain evidence="3">CBS 100304</strain>
        <tissue evidence="2">Vegetative mycelium</tissue>
    </source>
</reference>
<accession>U4LAA3</accession>
<keyword evidence="3" id="KW-1185">Reference proteome</keyword>
<proteinExistence type="predicted"/>
<feature type="compositionally biased region" description="Polar residues" evidence="1">
    <location>
        <begin position="1"/>
        <end position="19"/>
    </location>
</feature>
<dbReference type="AlphaFoldDB" id="U4LAA3"/>
<evidence type="ECO:0000256" key="1">
    <source>
        <dbReference type="SAM" id="MobiDB-lite"/>
    </source>
</evidence>
<feature type="region of interest" description="Disordered" evidence="1">
    <location>
        <begin position="1"/>
        <end position="42"/>
    </location>
</feature>
<sequence>MQSRGNDSYETQKSLSKVNLSRLRPITTLNTSPTSSSDHLPP</sequence>
<protein>
    <submittedName>
        <fullName evidence="2">Uncharacterized protein</fullName>
    </submittedName>
</protein>
<evidence type="ECO:0000313" key="3">
    <source>
        <dbReference type="Proteomes" id="UP000018144"/>
    </source>
</evidence>